<sequence>MTAALTTGTIEGAASAGTTAHTIPKIDEYLKEQGFDETTRQTTLLALSATLGTTISDSTASTINNVGRAQWNYLTHAELSEWKSRLIKCASNQQCIDNVNAEYDRANKTNFDNFKNYCTINFDAQRCRNLIKRFQDGTQDTYNLKYLPDLYTDISKLGGVNASSTINAVKGNNAFYGYQVRDVGIVNVNRYNGNEAQALIGEIANARDHGVGRSTIFGNSGYRVNVANNTAASNKKDSEQSKGNSEMLGANGTQTFSTTVWKEKGSKARIDVENPNPGVRAGQIHYQDSNNKKYYYNPNNGKFYKGKVENGVLAPKSIQDLLKDKKFKDGIDKGLKYLGEK</sequence>
<evidence type="ECO:0000313" key="3">
    <source>
        <dbReference type="Proteomes" id="UP000255102"/>
    </source>
</evidence>
<dbReference type="AlphaFoldDB" id="A0A378PLM0"/>
<proteinExistence type="predicted"/>
<name>A0A378PLM0_9GAMM</name>
<organism evidence="2 3">
    <name type="scientific">Moraxella ovis</name>
    <dbReference type="NCBI Taxonomy" id="29433"/>
    <lineage>
        <taxon>Bacteria</taxon>
        <taxon>Pseudomonadati</taxon>
        <taxon>Pseudomonadota</taxon>
        <taxon>Gammaproteobacteria</taxon>
        <taxon>Moraxellales</taxon>
        <taxon>Moraxellaceae</taxon>
        <taxon>Moraxella</taxon>
    </lineage>
</organism>
<dbReference type="Proteomes" id="UP000255102">
    <property type="component" value="Unassembled WGS sequence"/>
</dbReference>
<gene>
    <name evidence="2" type="ORF">NCTC11227_00999</name>
</gene>
<evidence type="ECO:0000256" key="1">
    <source>
        <dbReference type="SAM" id="MobiDB-lite"/>
    </source>
</evidence>
<dbReference type="RefSeq" id="WP_063513979.1">
    <property type="nucleotide sequence ID" value="NZ_CP011158.1"/>
</dbReference>
<reference evidence="2 3" key="1">
    <citation type="submission" date="2018-06" db="EMBL/GenBank/DDBJ databases">
        <authorList>
            <consortium name="Pathogen Informatics"/>
            <person name="Doyle S."/>
        </authorList>
    </citation>
    <scope>NUCLEOTIDE SEQUENCE [LARGE SCALE GENOMIC DNA]</scope>
    <source>
        <strain evidence="2 3">NCTC11227</strain>
    </source>
</reference>
<dbReference type="EMBL" id="UGPW01000001">
    <property type="protein sequence ID" value="STY87000.1"/>
    <property type="molecule type" value="Genomic_DNA"/>
</dbReference>
<evidence type="ECO:0000313" key="2">
    <source>
        <dbReference type="EMBL" id="STY87000.1"/>
    </source>
</evidence>
<accession>A0A378PLM0</accession>
<feature type="region of interest" description="Disordered" evidence="1">
    <location>
        <begin position="230"/>
        <end position="251"/>
    </location>
</feature>
<protein>
    <submittedName>
        <fullName evidence="2">Uncharacterized protein</fullName>
    </submittedName>
</protein>